<gene>
    <name evidence="1" type="ORF">SHM_16550</name>
</gene>
<evidence type="ECO:0000313" key="1">
    <source>
        <dbReference type="EMBL" id="BDT04009.1"/>
    </source>
</evidence>
<proteinExistence type="predicted"/>
<dbReference type="EMBL" id="AP026933">
    <property type="protein sequence ID" value="BDT04009.1"/>
    <property type="molecule type" value="Genomic_DNA"/>
</dbReference>
<keyword evidence="2" id="KW-1185">Reference proteome</keyword>
<dbReference type="Proteomes" id="UP001163387">
    <property type="component" value="Chromosome"/>
</dbReference>
<organism evidence="1 2">
    <name type="scientific">Spiroplasma ixodetis</name>
    <dbReference type="NCBI Taxonomy" id="2141"/>
    <lineage>
        <taxon>Bacteria</taxon>
        <taxon>Bacillati</taxon>
        <taxon>Mycoplasmatota</taxon>
        <taxon>Mollicutes</taxon>
        <taxon>Entomoplasmatales</taxon>
        <taxon>Spiroplasmataceae</taxon>
        <taxon>Spiroplasma</taxon>
    </lineage>
</organism>
<dbReference type="RefSeq" id="WP_281747960.1">
    <property type="nucleotide sequence ID" value="NZ_AP026933.1"/>
</dbReference>
<sequence>MPNIENQSNYTLIKLIRTGISPICAMIGTSAYYGQVISNPVLGSINSLLFGKKLGLDIWNLNQRPNTKTKLINSGKKILLGLGTIGLANYSKWTENNITPIIPTTPTPITTTTTTEGPPWLLLNKQEHQSLMDWDTYISLNAYGISNLISGLTELIPNKFEAIRKICNMATGGCLISSGVAMGINNDFNNAYAVPTIIAGASEIIHNLLPMETTHHNEEMQETSFNDETARLVNDNRFTINSETTSQYYGSDNMSEVPLNHDNASLNWDYNHMSL</sequence>
<evidence type="ECO:0000313" key="2">
    <source>
        <dbReference type="Proteomes" id="UP001163387"/>
    </source>
</evidence>
<accession>A0ABN6SY19</accession>
<protein>
    <submittedName>
        <fullName evidence="1">Uncharacterized protein</fullName>
    </submittedName>
</protein>
<reference evidence="1 2" key="1">
    <citation type="journal article" date="2022" name="Front. Microbiol.">
        <title>Male-killing mechanisms vary between Spiroplasma species.</title>
        <authorList>
            <person name="Arai H."/>
            <person name="Inoue M."/>
            <person name="Kageyama D."/>
        </authorList>
    </citation>
    <scope>NUCLEOTIDE SEQUENCE [LARGE SCALE GENOMIC DNA]</scope>
    <source>
        <strain evidence="2">sHm</strain>
    </source>
</reference>
<name>A0ABN6SY19_9MOLU</name>